<reference evidence="2" key="2">
    <citation type="submission" date="2025-09" db="UniProtKB">
        <authorList>
            <consortium name="Ensembl"/>
        </authorList>
    </citation>
    <scope>IDENTIFICATION</scope>
</reference>
<dbReference type="AlphaFoldDB" id="A0A8C5LNL8"/>
<dbReference type="OrthoDB" id="6615663at2759"/>
<keyword evidence="3" id="KW-1185">Reference proteome</keyword>
<name>A0A8C5LNL8_9ANUR</name>
<keyword evidence="1" id="KW-0175">Coiled coil</keyword>
<dbReference type="PANTHER" id="PTHR28671:SF3">
    <property type="entry name" value="COILED-COIL DOMAIN-CONTAINING PROTEIN 169"/>
    <property type="match status" value="1"/>
</dbReference>
<dbReference type="GeneTree" id="ENSGT00940000165436"/>
<accession>A0A8C5LNL8</accession>
<dbReference type="InterPro" id="IPR028022">
    <property type="entry name" value="DUF4600"/>
</dbReference>
<reference evidence="2" key="1">
    <citation type="submission" date="2025-08" db="UniProtKB">
        <authorList>
            <consortium name="Ensembl"/>
        </authorList>
    </citation>
    <scope>IDENTIFICATION</scope>
</reference>
<evidence type="ECO:0008006" key="4">
    <source>
        <dbReference type="Google" id="ProtNLM"/>
    </source>
</evidence>
<protein>
    <recommendedName>
        <fullName evidence="4">Coiled-coil domain-containing protein 169</fullName>
    </recommendedName>
</protein>
<dbReference type="Pfam" id="PF15372">
    <property type="entry name" value="DUF4600"/>
    <property type="match status" value="1"/>
</dbReference>
<organism evidence="2 3">
    <name type="scientific">Leptobrachium leishanense</name>
    <name type="common">Leishan spiny toad</name>
    <dbReference type="NCBI Taxonomy" id="445787"/>
    <lineage>
        <taxon>Eukaryota</taxon>
        <taxon>Metazoa</taxon>
        <taxon>Chordata</taxon>
        <taxon>Craniata</taxon>
        <taxon>Vertebrata</taxon>
        <taxon>Euteleostomi</taxon>
        <taxon>Amphibia</taxon>
        <taxon>Batrachia</taxon>
        <taxon>Anura</taxon>
        <taxon>Pelobatoidea</taxon>
        <taxon>Megophryidae</taxon>
        <taxon>Leptobrachium</taxon>
    </lineage>
</organism>
<dbReference type="PANTHER" id="PTHR28671">
    <property type="entry name" value="COILED-COIL DOMAIN-CONTAINING PROTEIN 169"/>
    <property type="match status" value="1"/>
</dbReference>
<feature type="coiled-coil region" evidence="1">
    <location>
        <begin position="35"/>
        <end position="140"/>
    </location>
</feature>
<dbReference type="Proteomes" id="UP000694569">
    <property type="component" value="Unplaced"/>
</dbReference>
<evidence type="ECO:0000313" key="2">
    <source>
        <dbReference type="Ensembl" id="ENSLLEP00000000962.1"/>
    </source>
</evidence>
<evidence type="ECO:0000256" key="1">
    <source>
        <dbReference type="SAM" id="Coils"/>
    </source>
</evidence>
<proteinExistence type="predicted"/>
<evidence type="ECO:0000313" key="3">
    <source>
        <dbReference type="Proteomes" id="UP000694569"/>
    </source>
</evidence>
<dbReference type="Ensembl" id="ENSLLET00000001002.1">
    <property type="protein sequence ID" value="ENSLLEP00000000962.1"/>
    <property type="gene ID" value="ENSLLEG00000000629.1"/>
</dbReference>
<sequence>MMDSGERSGAQPDIRSLDEDLQLETKMIDMLQVSIFELRNTVTGLERRLDSVKDEGNEWKTRYETQIELNKKIERQMELLQQKSEHIRGSPTDKLFSIRSYDQMPASALNKYLKHLDEEKTALENQLKDFELRLEQETKAYYKVNDERRMYISAISKTTISEEAAKKQQIQPAYITREKQKIKMGQNSLTNQKTVKKKEAVKKISKVIQALKIKH</sequence>